<comment type="caution">
    <text evidence="4">The sequence shown here is derived from an EMBL/GenBank/DDBJ whole genome shotgun (WGS) entry which is preliminary data.</text>
</comment>
<feature type="coiled-coil region" evidence="1">
    <location>
        <begin position="255"/>
        <end position="324"/>
    </location>
</feature>
<reference evidence="4 5" key="1">
    <citation type="submission" date="2019-12" db="EMBL/GenBank/DDBJ databases">
        <title>Novel species isolated from a subtropical stream in China.</title>
        <authorList>
            <person name="Lu H."/>
        </authorList>
    </citation>
    <scope>NUCLEOTIDE SEQUENCE [LARGE SCALE GENOMIC DNA]</scope>
    <source>
        <strain evidence="4 5">FT134W</strain>
    </source>
</reference>
<dbReference type="EMBL" id="WWCR01000018">
    <property type="protein sequence ID" value="MYM73891.1"/>
    <property type="molecule type" value="Genomic_DNA"/>
</dbReference>
<protein>
    <submittedName>
        <fullName evidence="4">Integrase</fullName>
    </submittedName>
</protein>
<evidence type="ECO:0000313" key="5">
    <source>
        <dbReference type="Proteomes" id="UP000469734"/>
    </source>
</evidence>
<proteinExistence type="predicted"/>
<feature type="compositionally biased region" description="Polar residues" evidence="2">
    <location>
        <begin position="136"/>
        <end position="150"/>
    </location>
</feature>
<dbReference type="InterPro" id="IPR021104">
    <property type="entry name" value="KfrA_DNA-bd_N"/>
</dbReference>
<feature type="coiled-coil region" evidence="1">
    <location>
        <begin position="153"/>
        <end position="230"/>
    </location>
</feature>
<feature type="domain" description="KfrA N-terminal DNA-binding" evidence="3">
    <location>
        <begin position="8"/>
        <end position="123"/>
    </location>
</feature>
<evidence type="ECO:0000259" key="3">
    <source>
        <dbReference type="Pfam" id="PF11740"/>
    </source>
</evidence>
<evidence type="ECO:0000256" key="1">
    <source>
        <dbReference type="SAM" id="Coils"/>
    </source>
</evidence>
<feature type="region of interest" description="Disordered" evidence="2">
    <location>
        <begin position="129"/>
        <end position="150"/>
    </location>
</feature>
<name>A0A7X4H364_9BURK</name>
<organism evidence="4 5">
    <name type="scientific">Duganella margarita</name>
    <dbReference type="NCBI Taxonomy" id="2692170"/>
    <lineage>
        <taxon>Bacteria</taxon>
        <taxon>Pseudomonadati</taxon>
        <taxon>Pseudomonadota</taxon>
        <taxon>Betaproteobacteria</taxon>
        <taxon>Burkholderiales</taxon>
        <taxon>Oxalobacteraceae</taxon>
        <taxon>Telluria group</taxon>
        <taxon>Duganella</taxon>
    </lineage>
</organism>
<accession>A0A7X4H364</accession>
<feature type="coiled-coil region" evidence="1">
    <location>
        <begin position="64"/>
        <end position="124"/>
    </location>
</feature>
<dbReference type="AlphaFoldDB" id="A0A7X4H364"/>
<gene>
    <name evidence="4" type="ORF">GTP56_17010</name>
</gene>
<sequence length="349" mass="39166">MARSGLYKSDVKKARDSLIAQAMYPSIDAVRMALGNTGSKTTIHKYLKELEEEEGGGPRKASISDALQDLIERLAARLEEEAHEQIGQLNEAAARREQKYADANRALENELIAAREAITTLESRLGSEVAEHAKTRSTLQAETVSRHTAQQQVVDLKGRLAENEQHRKSLEEKHAHARNALEHYRQSVKDQRDQDQRRHEQQIGQIQAELRKQQLTAAAKQDEATRLNQEGVRLVSELAHTKQSLYEQLTQGRKLEQKLEQLHSLQLHANDIERQLASKTAEVELMVEQLREAGNLGAPATARIRELELQLAEANAQLRSHEQIGDQLRAYLDKLASGQGDSASKKVEG</sequence>
<evidence type="ECO:0000256" key="2">
    <source>
        <dbReference type="SAM" id="MobiDB-lite"/>
    </source>
</evidence>
<evidence type="ECO:0000313" key="4">
    <source>
        <dbReference type="EMBL" id="MYM73891.1"/>
    </source>
</evidence>
<keyword evidence="1" id="KW-0175">Coiled coil</keyword>
<dbReference type="Proteomes" id="UP000469734">
    <property type="component" value="Unassembled WGS sequence"/>
</dbReference>
<dbReference type="Pfam" id="PF11740">
    <property type="entry name" value="KfrA_N"/>
    <property type="match status" value="1"/>
</dbReference>